<dbReference type="Pfam" id="PF11799">
    <property type="entry name" value="IMS_C"/>
    <property type="match status" value="1"/>
</dbReference>
<accession>A0AAQ3LBQ1</accession>
<dbReference type="InterPro" id="IPR050116">
    <property type="entry name" value="DNA_polymerase-Y"/>
</dbReference>
<dbReference type="CDD" id="cd00424">
    <property type="entry name" value="PolY"/>
    <property type="match status" value="1"/>
</dbReference>
<dbReference type="PANTHER" id="PTHR11076:SF34">
    <property type="entry name" value="PROTEIN UMUC"/>
    <property type="match status" value="1"/>
</dbReference>
<dbReference type="GO" id="GO:0005829">
    <property type="term" value="C:cytosol"/>
    <property type="evidence" value="ECO:0007669"/>
    <property type="project" value="TreeGrafter"/>
</dbReference>
<sequence>MPLRFIFVDFDSFFASCEQQMRPELRGKPVGVVPMMTNSTCCLAASYEAKAYGIRTGTGVAEARHLCPSIQFVVADHVRYVKIHAKLNEAVEKCIPITEVKSIDELYAELPPNWRDEETALNIAHQIKKRVAEEIGDYITCTIGIGPNIFLSKLGSGMNKPCGLNVFHDKDLPQCLYGLKLRDIYGVGRNMLKRLRARNINTVEQLCAASRQKLRSIWGGVEGERLYAELRGEIIERSDSVRRHVSHSHILPPKIRNREDAFAVIHRLTQKAALRLRKLEHYAGSLSIGIRFDRHTKWSGEVRFFQTQRTPVFLKALRQLWDSMPAELGEPMKVSMVLGQLVHAKQFTPSLFSGGWDLKGEQIEQAMDKVNLHYGPRTLYYAGAQNGMNEAPMRIAFSHIPDLEVERD</sequence>
<dbReference type="GO" id="GO:0042276">
    <property type="term" value="P:error-prone translesion synthesis"/>
    <property type="evidence" value="ECO:0007669"/>
    <property type="project" value="TreeGrafter"/>
</dbReference>
<dbReference type="Pfam" id="PF21999">
    <property type="entry name" value="IMS_HHH_1"/>
    <property type="match status" value="1"/>
</dbReference>
<evidence type="ECO:0000259" key="2">
    <source>
        <dbReference type="PROSITE" id="PS50173"/>
    </source>
</evidence>
<dbReference type="Proteomes" id="UP001304300">
    <property type="component" value="Chromosome"/>
</dbReference>
<dbReference type="InterPro" id="IPR036775">
    <property type="entry name" value="DNA_pol_Y-fam_lit_finger_sf"/>
</dbReference>
<dbReference type="SUPFAM" id="SSF100879">
    <property type="entry name" value="Lesion bypass DNA polymerase (Y-family), little finger domain"/>
    <property type="match status" value="1"/>
</dbReference>
<dbReference type="InterPro" id="IPR017961">
    <property type="entry name" value="DNA_pol_Y-fam_little_finger"/>
</dbReference>
<dbReference type="GO" id="GO:0003684">
    <property type="term" value="F:damaged DNA binding"/>
    <property type="evidence" value="ECO:0007669"/>
    <property type="project" value="InterPro"/>
</dbReference>
<feature type="domain" description="UmuC" evidence="2">
    <location>
        <begin position="5"/>
        <end position="188"/>
    </location>
</feature>
<dbReference type="InterPro" id="IPR001126">
    <property type="entry name" value="UmuC"/>
</dbReference>
<evidence type="ECO:0000313" key="4">
    <source>
        <dbReference type="Proteomes" id="UP001304300"/>
    </source>
</evidence>
<dbReference type="Gene3D" id="3.30.70.270">
    <property type="match status" value="1"/>
</dbReference>
<dbReference type="RefSeq" id="WP_317834073.1">
    <property type="nucleotide sequence ID" value="NZ_CP136920.1"/>
</dbReference>
<dbReference type="SUPFAM" id="SSF56672">
    <property type="entry name" value="DNA/RNA polymerases"/>
    <property type="match status" value="1"/>
</dbReference>
<organism evidence="3 4">
    <name type="scientific">Rubellicoccus peritrichatus</name>
    <dbReference type="NCBI Taxonomy" id="3080537"/>
    <lineage>
        <taxon>Bacteria</taxon>
        <taxon>Pseudomonadati</taxon>
        <taxon>Verrucomicrobiota</taxon>
        <taxon>Opitutia</taxon>
        <taxon>Puniceicoccales</taxon>
        <taxon>Cerasicoccaceae</taxon>
        <taxon>Rubellicoccus</taxon>
    </lineage>
</organism>
<name>A0AAQ3LBQ1_9BACT</name>
<dbReference type="EMBL" id="CP136920">
    <property type="protein sequence ID" value="WOO41589.1"/>
    <property type="molecule type" value="Genomic_DNA"/>
</dbReference>
<dbReference type="AlphaFoldDB" id="A0AAQ3LBQ1"/>
<dbReference type="InterPro" id="IPR043502">
    <property type="entry name" value="DNA/RNA_pol_sf"/>
</dbReference>
<dbReference type="KEGG" id="puo:RZN69_00710"/>
<protein>
    <recommendedName>
        <fullName evidence="2">UmuC domain-containing protein</fullName>
    </recommendedName>
</protein>
<proteinExistence type="inferred from homology"/>
<reference evidence="3 4" key="1">
    <citation type="submission" date="2023-10" db="EMBL/GenBank/DDBJ databases">
        <title>Rubellicoccus peritrichatus gen. nov., sp. nov., isolated from an algae of coral reef tank.</title>
        <authorList>
            <person name="Luo J."/>
        </authorList>
    </citation>
    <scope>NUCLEOTIDE SEQUENCE [LARGE SCALE GENOMIC DNA]</scope>
    <source>
        <strain evidence="3 4">CR14</strain>
    </source>
</reference>
<dbReference type="Gene3D" id="3.40.1170.60">
    <property type="match status" value="1"/>
</dbReference>
<dbReference type="GO" id="GO:0009432">
    <property type="term" value="P:SOS response"/>
    <property type="evidence" value="ECO:0007669"/>
    <property type="project" value="TreeGrafter"/>
</dbReference>
<gene>
    <name evidence="3" type="ORF">RZN69_00710</name>
</gene>
<dbReference type="PROSITE" id="PS50173">
    <property type="entry name" value="UMUC"/>
    <property type="match status" value="1"/>
</dbReference>
<comment type="similarity">
    <text evidence="1">Belongs to the DNA polymerase type-Y family.</text>
</comment>
<evidence type="ECO:0000313" key="3">
    <source>
        <dbReference type="EMBL" id="WOO41589.1"/>
    </source>
</evidence>
<dbReference type="Pfam" id="PF00817">
    <property type="entry name" value="IMS"/>
    <property type="match status" value="1"/>
</dbReference>
<dbReference type="GO" id="GO:0006281">
    <property type="term" value="P:DNA repair"/>
    <property type="evidence" value="ECO:0007669"/>
    <property type="project" value="InterPro"/>
</dbReference>
<dbReference type="InterPro" id="IPR053848">
    <property type="entry name" value="IMS_HHH_1"/>
</dbReference>
<evidence type="ECO:0000256" key="1">
    <source>
        <dbReference type="ARBA" id="ARBA00010945"/>
    </source>
</evidence>
<keyword evidence="4" id="KW-1185">Reference proteome</keyword>
<dbReference type="Gene3D" id="1.10.150.20">
    <property type="entry name" value="5' to 3' exonuclease, C-terminal subdomain"/>
    <property type="match status" value="1"/>
</dbReference>
<dbReference type="InterPro" id="IPR043128">
    <property type="entry name" value="Rev_trsase/Diguanyl_cyclase"/>
</dbReference>
<dbReference type="PANTHER" id="PTHR11076">
    <property type="entry name" value="DNA REPAIR POLYMERASE UMUC / TRANSFERASE FAMILY MEMBER"/>
    <property type="match status" value="1"/>
</dbReference>
<dbReference type="GO" id="GO:0003887">
    <property type="term" value="F:DNA-directed DNA polymerase activity"/>
    <property type="evidence" value="ECO:0007669"/>
    <property type="project" value="InterPro"/>
</dbReference>